<dbReference type="PROSITE" id="PS51257">
    <property type="entry name" value="PROKAR_LIPOPROTEIN"/>
    <property type="match status" value="1"/>
</dbReference>
<reference evidence="1" key="1">
    <citation type="submission" date="2022-10" db="EMBL/GenBank/DDBJ databases">
        <authorList>
            <person name="Yu W.X."/>
        </authorList>
    </citation>
    <scope>NUCLEOTIDE SEQUENCE</scope>
    <source>
        <strain evidence="1">AAT</strain>
    </source>
</reference>
<evidence type="ECO:0000313" key="1">
    <source>
        <dbReference type="EMBL" id="MCW3785424.1"/>
    </source>
</evidence>
<proteinExistence type="predicted"/>
<organism evidence="1 2">
    <name type="scientific">Plebeiibacterium sediminum</name>
    <dbReference type="NCBI Taxonomy" id="2992112"/>
    <lineage>
        <taxon>Bacteria</taxon>
        <taxon>Pseudomonadati</taxon>
        <taxon>Bacteroidota</taxon>
        <taxon>Bacteroidia</taxon>
        <taxon>Marinilabiliales</taxon>
        <taxon>Marinilabiliaceae</taxon>
        <taxon>Plebeiibacterium</taxon>
    </lineage>
</organism>
<comment type="caution">
    <text evidence="1">The sequence shown here is derived from an EMBL/GenBank/DDBJ whole genome shotgun (WGS) entry which is preliminary data.</text>
</comment>
<dbReference type="AlphaFoldDB" id="A0AAE3M295"/>
<protein>
    <submittedName>
        <fullName evidence="1">Uncharacterized protein</fullName>
    </submittedName>
</protein>
<gene>
    <name evidence="1" type="ORF">OM075_03040</name>
</gene>
<accession>A0AAE3M295</accession>
<name>A0AAE3M295_9BACT</name>
<evidence type="ECO:0000313" key="2">
    <source>
        <dbReference type="Proteomes" id="UP001209229"/>
    </source>
</evidence>
<sequence>MKTNLNNLITLFIVITVFIGCATQRTSTIVGGEYNEAKNETDYFVFPYGSVKIPGKWEKTKYNSNSRQQYFQNQDSVLIAIALGKIDKYEFNMDGKKVGAEFVKAFYEWDSKYFMDTYGLKRQVLEQDSTKNFMIYRIFGPIEGSKLDTYFLVGEHKGFTSNFSISNTDKWNEIEKVSFLKSLFVTWNE</sequence>
<dbReference type="Proteomes" id="UP001209229">
    <property type="component" value="Unassembled WGS sequence"/>
</dbReference>
<dbReference type="EMBL" id="JAPDPJ010000003">
    <property type="protein sequence ID" value="MCW3785424.1"/>
    <property type="molecule type" value="Genomic_DNA"/>
</dbReference>
<keyword evidence="2" id="KW-1185">Reference proteome</keyword>
<dbReference type="RefSeq" id="WP_301188996.1">
    <property type="nucleotide sequence ID" value="NZ_JAPDPJ010000003.1"/>
</dbReference>